<reference evidence="6 7" key="1">
    <citation type="submission" date="2019-03" db="EMBL/GenBank/DDBJ databases">
        <title>Ramlibacter rhizophilus CCTCC AB2015357, whole genome shotgun sequence.</title>
        <authorList>
            <person name="Zhang X."/>
            <person name="Feng G."/>
            <person name="Zhu H."/>
        </authorList>
    </citation>
    <scope>NUCLEOTIDE SEQUENCE [LARGE SCALE GENOMIC DNA]</scope>
    <source>
        <strain evidence="6 7">CCTCC AB2015357</strain>
    </source>
</reference>
<keyword evidence="3" id="KW-0238">DNA-binding</keyword>
<keyword evidence="7" id="KW-1185">Reference proteome</keyword>
<comment type="caution">
    <text evidence="6">The sequence shown here is derived from an EMBL/GenBank/DDBJ whole genome shotgun (WGS) entry which is preliminary data.</text>
</comment>
<dbReference type="OrthoDB" id="646694at2"/>
<feature type="domain" description="HTH lysR-type" evidence="5">
    <location>
        <begin position="12"/>
        <end position="69"/>
    </location>
</feature>
<dbReference type="InterPro" id="IPR050950">
    <property type="entry name" value="HTH-type_LysR_regulators"/>
</dbReference>
<dbReference type="InterPro" id="IPR005119">
    <property type="entry name" value="LysR_subst-bd"/>
</dbReference>
<evidence type="ECO:0000313" key="6">
    <source>
        <dbReference type="EMBL" id="TFY99855.1"/>
    </source>
</evidence>
<organism evidence="6 7">
    <name type="scientific">Ramlibacter rhizophilus</name>
    <dbReference type="NCBI Taxonomy" id="1781167"/>
    <lineage>
        <taxon>Bacteria</taxon>
        <taxon>Pseudomonadati</taxon>
        <taxon>Pseudomonadota</taxon>
        <taxon>Betaproteobacteria</taxon>
        <taxon>Burkholderiales</taxon>
        <taxon>Comamonadaceae</taxon>
        <taxon>Ramlibacter</taxon>
    </lineage>
</organism>
<dbReference type="Gene3D" id="1.10.10.10">
    <property type="entry name" value="Winged helix-like DNA-binding domain superfamily/Winged helix DNA-binding domain"/>
    <property type="match status" value="1"/>
</dbReference>
<evidence type="ECO:0000256" key="4">
    <source>
        <dbReference type="ARBA" id="ARBA00023163"/>
    </source>
</evidence>
<evidence type="ECO:0000256" key="1">
    <source>
        <dbReference type="ARBA" id="ARBA00009437"/>
    </source>
</evidence>
<dbReference type="Pfam" id="PF03466">
    <property type="entry name" value="LysR_substrate"/>
    <property type="match status" value="1"/>
</dbReference>
<dbReference type="Proteomes" id="UP000297564">
    <property type="component" value="Unassembled WGS sequence"/>
</dbReference>
<evidence type="ECO:0000256" key="2">
    <source>
        <dbReference type="ARBA" id="ARBA00023015"/>
    </source>
</evidence>
<keyword evidence="4" id="KW-0804">Transcription</keyword>
<protein>
    <submittedName>
        <fullName evidence="6">LysR family transcriptional regulator</fullName>
    </submittedName>
</protein>
<dbReference type="PROSITE" id="PS50931">
    <property type="entry name" value="HTH_LYSR"/>
    <property type="match status" value="1"/>
</dbReference>
<accession>A0A4Z0BKL1</accession>
<dbReference type="Pfam" id="PF00126">
    <property type="entry name" value="HTH_1"/>
    <property type="match status" value="1"/>
</dbReference>
<gene>
    <name evidence="6" type="ORF">EZ242_12025</name>
</gene>
<dbReference type="AlphaFoldDB" id="A0A4Z0BKL1"/>
<evidence type="ECO:0000313" key="7">
    <source>
        <dbReference type="Proteomes" id="UP000297564"/>
    </source>
</evidence>
<proteinExistence type="inferred from homology"/>
<dbReference type="InterPro" id="IPR000847">
    <property type="entry name" value="LysR_HTH_N"/>
</dbReference>
<dbReference type="SUPFAM" id="SSF53850">
    <property type="entry name" value="Periplasmic binding protein-like II"/>
    <property type="match status" value="1"/>
</dbReference>
<dbReference type="GO" id="GO:0003677">
    <property type="term" value="F:DNA binding"/>
    <property type="evidence" value="ECO:0007669"/>
    <property type="project" value="UniProtKB-KW"/>
</dbReference>
<dbReference type="InterPro" id="IPR036388">
    <property type="entry name" value="WH-like_DNA-bd_sf"/>
</dbReference>
<dbReference type="InterPro" id="IPR036390">
    <property type="entry name" value="WH_DNA-bd_sf"/>
</dbReference>
<dbReference type="PRINTS" id="PR00039">
    <property type="entry name" value="HTHLYSR"/>
</dbReference>
<dbReference type="Gene3D" id="3.40.190.290">
    <property type="match status" value="1"/>
</dbReference>
<name>A0A4Z0BKL1_9BURK</name>
<dbReference type="GO" id="GO:0005829">
    <property type="term" value="C:cytosol"/>
    <property type="evidence" value="ECO:0007669"/>
    <property type="project" value="TreeGrafter"/>
</dbReference>
<evidence type="ECO:0000256" key="3">
    <source>
        <dbReference type="ARBA" id="ARBA00023125"/>
    </source>
</evidence>
<dbReference type="EMBL" id="SMLL01000004">
    <property type="protein sequence ID" value="TFY99855.1"/>
    <property type="molecule type" value="Genomic_DNA"/>
</dbReference>
<evidence type="ECO:0000259" key="5">
    <source>
        <dbReference type="PROSITE" id="PS50931"/>
    </source>
</evidence>
<comment type="similarity">
    <text evidence="1">Belongs to the LysR transcriptional regulatory family.</text>
</comment>
<keyword evidence="2" id="KW-0805">Transcription regulation</keyword>
<dbReference type="PANTHER" id="PTHR30419">
    <property type="entry name" value="HTH-TYPE TRANSCRIPTIONAL REGULATOR YBHD"/>
    <property type="match status" value="1"/>
</dbReference>
<dbReference type="GO" id="GO:0003700">
    <property type="term" value="F:DNA-binding transcription factor activity"/>
    <property type="evidence" value="ECO:0007669"/>
    <property type="project" value="InterPro"/>
</dbReference>
<sequence length="303" mass="31641">MAIHKKPLSALPSVRQLRAFTAVYETGSVSAAAEQLALTQPAVTVLLRELEDRLGLKLFDRSTRALRRTDAAAEAVVHAQRALGELESMATRMGELAQGGRGRVRVAATATVAQTVLPAALRAFLQRHPQVKVQVEEVAPDAFVEALLAERVDFGVGTLEAAAPGLEEAVFLRDPLVAAAQPAIGLPVGGSLGWRRLARFPLIAVKPGYGVRRRIDEAAAAAGVSLPIEHEVSLLTTALAMAQAGLGAALVPASLARHQAGAGLVTCRLVRPAVERPMAIVTRRGRSLSPAAQALADTVAAGA</sequence>
<dbReference type="SUPFAM" id="SSF46785">
    <property type="entry name" value="Winged helix' DNA-binding domain"/>
    <property type="match status" value="1"/>
</dbReference>
<dbReference type="CDD" id="cd08440">
    <property type="entry name" value="PBP2_LTTR_like_4"/>
    <property type="match status" value="1"/>
</dbReference>
<dbReference type="PANTHER" id="PTHR30419:SF8">
    <property type="entry name" value="NITROGEN ASSIMILATION TRANSCRIPTIONAL ACTIVATOR-RELATED"/>
    <property type="match status" value="1"/>
</dbReference>